<evidence type="ECO:0000313" key="2">
    <source>
        <dbReference type="EMBL" id="GGO95202.1"/>
    </source>
</evidence>
<dbReference type="Proteomes" id="UP000614239">
    <property type="component" value="Unassembled WGS sequence"/>
</dbReference>
<gene>
    <name evidence="2" type="ORF">GCM10011612_02490</name>
</gene>
<comment type="caution">
    <text evidence="2">The sequence shown here is derived from an EMBL/GenBank/DDBJ whole genome shotgun (WGS) entry which is preliminary data.</text>
</comment>
<reference evidence="2" key="2">
    <citation type="submission" date="2020-09" db="EMBL/GenBank/DDBJ databases">
        <authorList>
            <person name="Sun Q."/>
            <person name="Zhou Y."/>
        </authorList>
    </citation>
    <scope>NUCLEOTIDE SEQUENCE</scope>
    <source>
        <strain evidence="2">CGMCC 4.7372</strain>
    </source>
</reference>
<proteinExistence type="predicted"/>
<dbReference type="AlphaFoldDB" id="A0A8H9H7D3"/>
<protein>
    <submittedName>
        <fullName evidence="2">Uncharacterized protein</fullName>
    </submittedName>
</protein>
<evidence type="ECO:0000256" key="1">
    <source>
        <dbReference type="SAM" id="MobiDB-lite"/>
    </source>
</evidence>
<feature type="compositionally biased region" description="Gly residues" evidence="1">
    <location>
        <begin position="44"/>
        <end position="58"/>
    </location>
</feature>
<organism evidence="2 3">
    <name type="scientific">Actinomyces gaoshouyii</name>
    <dbReference type="NCBI Taxonomy" id="1960083"/>
    <lineage>
        <taxon>Bacteria</taxon>
        <taxon>Bacillati</taxon>
        <taxon>Actinomycetota</taxon>
        <taxon>Actinomycetes</taxon>
        <taxon>Actinomycetales</taxon>
        <taxon>Actinomycetaceae</taxon>
        <taxon>Actinomyces</taxon>
    </lineage>
</organism>
<keyword evidence="3" id="KW-1185">Reference proteome</keyword>
<feature type="compositionally biased region" description="Basic and acidic residues" evidence="1">
    <location>
        <begin position="59"/>
        <end position="70"/>
    </location>
</feature>
<feature type="compositionally biased region" description="Basic and acidic residues" evidence="1">
    <location>
        <begin position="25"/>
        <end position="40"/>
    </location>
</feature>
<evidence type="ECO:0000313" key="3">
    <source>
        <dbReference type="Proteomes" id="UP000614239"/>
    </source>
</evidence>
<accession>A0A8H9H7D3</accession>
<dbReference type="EMBL" id="BMNJ01000001">
    <property type="protein sequence ID" value="GGO95202.1"/>
    <property type="molecule type" value="Genomic_DNA"/>
</dbReference>
<name>A0A8H9H7D3_9ACTO</name>
<sequence length="70" mass="7465">MIEAVAPGTTANPRRIAEASAVTSRDPRDATCWDSFKEEDMGSLGKGWQGQGQGQGQGEDGRSGRREPES</sequence>
<feature type="region of interest" description="Disordered" evidence="1">
    <location>
        <begin position="1"/>
        <end position="70"/>
    </location>
</feature>
<reference evidence="2" key="1">
    <citation type="journal article" date="2014" name="Int. J. Syst. Evol. Microbiol.">
        <title>Complete genome sequence of Corynebacterium casei LMG S-19264T (=DSM 44701T), isolated from a smear-ripened cheese.</title>
        <authorList>
            <consortium name="US DOE Joint Genome Institute (JGI-PGF)"/>
            <person name="Walter F."/>
            <person name="Albersmeier A."/>
            <person name="Kalinowski J."/>
            <person name="Ruckert C."/>
        </authorList>
    </citation>
    <scope>NUCLEOTIDE SEQUENCE</scope>
    <source>
        <strain evidence="2">CGMCC 4.7372</strain>
    </source>
</reference>